<feature type="transmembrane region" description="Helical" evidence="1">
    <location>
        <begin position="219"/>
        <end position="243"/>
    </location>
</feature>
<accession>A0A9P7E331</accession>
<sequence length="333" mass="36982">MIGTTSSTTGTYRISNSSLRPALPRHSEIDQPGYTTQVSVVVYARLVTSLTRDGIFVSRSIERDLRTVTRFAIGKSMVHRLAAAFLGTAVSCWRLNERGKAVSIYTFSTVIGSRPGTYRRRLLNGRPGDGWSYAPLLLERKAERIGRSMDVEKMPYREIRTVFESQDHRRRTIMAKSLSRPFALFAPRAMYKIYVHFKNKNGGVAKPEFRLPTVVPESVLLPIGCSIGIALVGAGIILSFQCIQAYIVDCFTLHMMLLPGDTILGVVAIVIGCPAYVFVLLPSVVTLHDYDPDPVYFGITGSRYGTAVDMHGDNARQMSSDRSKAWIAITHEL</sequence>
<dbReference type="EMBL" id="JABBWE010000001">
    <property type="protein sequence ID" value="KAG1809799.1"/>
    <property type="molecule type" value="Genomic_DNA"/>
</dbReference>
<dbReference type="AlphaFoldDB" id="A0A9P7E331"/>
<feature type="transmembrane region" description="Helical" evidence="1">
    <location>
        <begin position="263"/>
        <end position="285"/>
    </location>
</feature>
<organism evidence="2 3">
    <name type="scientific">Suillus plorans</name>
    <dbReference type="NCBI Taxonomy" id="116603"/>
    <lineage>
        <taxon>Eukaryota</taxon>
        <taxon>Fungi</taxon>
        <taxon>Dikarya</taxon>
        <taxon>Basidiomycota</taxon>
        <taxon>Agaricomycotina</taxon>
        <taxon>Agaricomycetes</taxon>
        <taxon>Agaricomycetidae</taxon>
        <taxon>Boletales</taxon>
        <taxon>Suillineae</taxon>
        <taxon>Suillaceae</taxon>
        <taxon>Suillus</taxon>
    </lineage>
</organism>
<dbReference type="OrthoDB" id="6770063at2759"/>
<dbReference type="RefSeq" id="XP_041167464.1">
    <property type="nucleotide sequence ID" value="XM_041299483.1"/>
</dbReference>
<evidence type="ECO:0000313" key="2">
    <source>
        <dbReference type="EMBL" id="KAG1809799.1"/>
    </source>
</evidence>
<dbReference type="Proteomes" id="UP000719766">
    <property type="component" value="Unassembled WGS sequence"/>
</dbReference>
<name>A0A9P7E331_9AGAM</name>
<reference evidence="2" key="1">
    <citation type="journal article" date="2020" name="New Phytol.">
        <title>Comparative genomics reveals dynamic genome evolution in host specialist ectomycorrhizal fungi.</title>
        <authorList>
            <person name="Lofgren L.A."/>
            <person name="Nguyen N.H."/>
            <person name="Vilgalys R."/>
            <person name="Ruytinx J."/>
            <person name="Liao H.L."/>
            <person name="Branco S."/>
            <person name="Kuo A."/>
            <person name="LaButti K."/>
            <person name="Lipzen A."/>
            <person name="Andreopoulos W."/>
            <person name="Pangilinan J."/>
            <person name="Riley R."/>
            <person name="Hundley H."/>
            <person name="Na H."/>
            <person name="Barry K."/>
            <person name="Grigoriev I.V."/>
            <person name="Stajich J.E."/>
            <person name="Kennedy P.G."/>
        </authorList>
    </citation>
    <scope>NUCLEOTIDE SEQUENCE</scope>
    <source>
        <strain evidence="2">S12</strain>
    </source>
</reference>
<gene>
    <name evidence="2" type="ORF">HD556DRAFT_1302226</name>
</gene>
<evidence type="ECO:0000256" key="1">
    <source>
        <dbReference type="SAM" id="Phobius"/>
    </source>
</evidence>
<proteinExistence type="predicted"/>
<keyword evidence="1" id="KW-0472">Membrane</keyword>
<keyword evidence="1" id="KW-0812">Transmembrane</keyword>
<protein>
    <submittedName>
        <fullName evidence="2">Uncharacterized protein</fullName>
    </submittedName>
</protein>
<dbReference type="GeneID" id="64593247"/>
<comment type="caution">
    <text evidence="2">The sequence shown here is derived from an EMBL/GenBank/DDBJ whole genome shotgun (WGS) entry which is preliminary data.</text>
</comment>
<keyword evidence="1" id="KW-1133">Transmembrane helix</keyword>
<keyword evidence="3" id="KW-1185">Reference proteome</keyword>
<evidence type="ECO:0000313" key="3">
    <source>
        <dbReference type="Proteomes" id="UP000719766"/>
    </source>
</evidence>